<comment type="caution">
    <text evidence="2">The sequence shown here is derived from an EMBL/GenBank/DDBJ whole genome shotgun (WGS) entry which is preliminary data.</text>
</comment>
<keyword evidence="3" id="KW-1185">Reference proteome</keyword>
<feature type="region of interest" description="Disordered" evidence="1">
    <location>
        <begin position="1"/>
        <end position="70"/>
    </location>
</feature>
<evidence type="ECO:0000313" key="2">
    <source>
        <dbReference type="EMBL" id="EKB47203.1"/>
    </source>
</evidence>
<evidence type="ECO:0000256" key="1">
    <source>
        <dbReference type="SAM" id="MobiDB-lite"/>
    </source>
</evidence>
<protein>
    <submittedName>
        <fullName evidence="2">Uncharacterized protein</fullName>
    </submittedName>
</protein>
<sequence length="153" mass="16430">MRDQVVGVSIERGDACVQGDDPEHADADDRGTVADGRGDERRLDQVLTHGEESLGDRLVADGVGQDGSNVRGTLVHKRFGREEVALLRGEVGGAGFKESRSAGGNEDHRKDDCHGTEHRHYLGKVGEYRGPEAGPQSVEQRTCGHGDDCLGRS</sequence>
<evidence type="ECO:0000313" key="3">
    <source>
        <dbReference type="Proteomes" id="UP000004478"/>
    </source>
</evidence>
<accession>K1L9X3</accession>
<dbReference type="AlphaFoldDB" id="K1L9X3"/>
<organism evidence="2 3">
    <name type="scientific">Cecembia lonarensis (strain CCUG 58316 / KCTC 22772 / LW9)</name>
    <dbReference type="NCBI Taxonomy" id="1225176"/>
    <lineage>
        <taxon>Bacteria</taxon>
        <taxon>Pseudomonadati</taxon>
        <taxon>Bacteroidota</taxon>
        <taxon>Cytophagia</taxon>
        <taxon>Cytophagales</taxon>
        <taxon>Cyclobacteriaceae</taxon>
        <taxon>Cecembia</taxon>
    </lineage>
</organism>
<gene>
    <name evidence="2" type="ORF">B879_04202</name>
</gene>
<feature type="compositionally biased region" description="Basic and acidic residues" evidence="1">
    <location>
        <begin position="97"/>
        <end position="130"/>
    </location>
</feature>
<name>K1L9X3_CECL9</name>
<dbReference type="EMBL" id="AMGM01000221">
    <property type="protein sequence ID" value="EKB47203.1"/>
    <property type="molecule type" value="Genomic_DNA"/>
</dbReference>
<reference evidence="2 3" key="1">
    <citation type="journal article" date="2012" name="J. Bacteriol.">
        <title>Draft Genome Sequence of Cecembia lonarensis Strain LW9T, Isolated from Lonar Lake, a Haloalkaline Lake in India.</title>
        <authorList>
            <person name="Shivaji S."/>
            <person name="Ara S."/>
            <person name="Singh A."/>
            <person name="Pinnaka A.K."/>
        </authorList>
    </citation>
    <scope>NUCLEOTIDE SEQUENCE [LARGE SCALE GENOMIC DNA]</scope>
    <source>
        <strain evidence="2 3">LW9</strain>
    </source>
</reference>
<feature type="compositionally biased region" description="Basic and acidic residues" evidence="1">
    <location>
        <begin position="142"/>
        <end position="153"/>
    </location>
</feature>
<proteinExistence type="predicted"/>
<dbReference type="Proteomes" id="UP000004478">
    <property type="component" value="Unassembled WGS sequence"/>
</dbReference>
<feature type="region of interest" description="Disordered" evidence="1">
    <location>
        <begin position="94"/>
        <end position="153"/>
    </location>
</feature>
<feature type="compositionally biased region" description="Basic and acidic residues" evidence="1">
    <location>
        <begin position="21"/>
        <end position="59"/>
    </location>
</feature>